<feature type="transmembrane region" description="Helical" evidence="1">
    <location>
        <begin position="12"/>
        <end position="33"/>
    </location>
</feature>
<evidence type="ECO:0000256" key="1">
    <source>
        <dbReference type="SAM" id="Phobius"/>
    </source>
</evidence>
<name>A0ABS2NRG1_9FIRM</name>
<gene>
    <name evidence="2" type="ORF">JOC73_002032</name>
</gene>
<accession>A0ABS2NRG1</accession>
<keyword evidence="1" id="KW-0812">Transmembrane</keyword>
<keyword evidence="1" id="KW-0472">Membrane</keyword>
<protein>
    <submittedName>
        <fullName evidence="2">Fucose permease</fullName>
    </submittedName>
</protein>
<reference evidence="2 3" key="1">
    <citation type="submission" date="2021-01" db="EMBL/GenBank/DDBJ databases">
        <title>Genomic Encyclopedia of Type Strains, Phase IV (KMG-IV): sequencing the most valuable type-strain genomes for metagenomic binning, comparative biology and taxonomic classification.</title>
        <authorList>
            <person name="Goeker M."/>
        </authorList>
    </citation>
    <scope>NUCLEOTIDE SEQUENCE [LARGE SCALE GENOMIC DNA]</scope>
    <source>
        <strain evidence="2 3">DSM 25890</strain>
    </source>
</reference>
<comment type="caution">
    <text evidence="2">The sequence shown here is derived from an EMBL/GenBank/DDBJ whole genome shotgun (WGS) entry which is preliminary data.</text>
</comment>
<evidence type="ECO:0000313" key="3">
    <source>
        <dbReference type="Proteomes" id="UP001314796"/>
    </source>
</evidence>
<keyword evidence="3" id="KW-1185">Reference proteome</keyword>
<organism evidence="2 3">
    <name type="scientific">Alkaliphilus hydrothermalis</name>
    <dbReference type="NCBI Taxonomy" id="1482730"/>
    <lineage>
        <taxon>Bacteria</taxon>
        <taxon>Bacillati</taxon>
        <taxon>Bacillota</taxon>
        <taxon>Clostridia</taxon>
        <taxon>Peptostreptococcales</taxon>
        <taxon>Natronincolaceae</taxon>
        <taxon>Alkaliphilus</taxon>
    </lineage>
</organism>
<dbReference type="EMBL" id="JAFBEE010000013">
    <property type="protein sequence ID" value="MBM7615462.1"/>
    <property type="molecule type" value="Genomic_DNA"/>
</dbReference>
<dbReference type="RefSeq" id="WP_204402708.1">
    <property type="nucleotide sequence ID" value="NZ_JAFBEE010000013.1"/>
</dbReference>
<sequence length="66" mass="7271">MEENKIQISNRQLFMMALAQLGGAAIIYLPGVVEAGRDVWISNILASIMAYVVIYCHYLPLSLCPG</sequence>
<keyword evidence="1" id="KW-1133">Transmembrane helix</keyword>
<dbReference type="Proteomes" id="UP001314796">
    <property type="component" value="Unassembled WGS sequence"/>
</dbReference>
<feature type="transmembrane region" description="Helical" evidence="1">
    <location>
        <begin position="39"/>
        <end position="61"/>
    </location>
</feature>
<proteinExistence type="predicted"/>
<evidence type="ECO:0000313" key="2">
    <source>
        <dbReference type="EMBL" id="MBM7615462.1"/>
    </source>
</evidence>